<dbReference type="EMBL" id="AJ635161">
    <property type="protein sequence ID" value="CAG25624.1"/>
    <property type="molecule type" value="Genomic_DNA"/>
</dbReference>
<evidence type="ECO:0000259" key="1">
    <source>
        <dbReference type="Pfam" id="PF22376"/>
    </source>
</evidence>
<name>Q6ZYJ8_PSVY</name>
<feature type="domain" description="PSV transcriptional regulator" evidence="1">
    <location>
        <begin position="72"/>
        <end position="152"/>
    </location>
</feature>
<organismHost>
    <name type="scientific">Thermoproteus tenax</name>
    <dbReference type="NCBI Taxonomy" id="2271"/>
</organismHost>
<dbReference type="Gene3D" id="1.10.10.1490">
    <property type="match status" value="1"/>
</dbReference>
<dbReference type="InterPro" id="IPR036390">
    <property type="entry name" value="WH_DNA-bd_sf"/>
</dbReference>
<organism evidence="2 3">
    <name type="scientific">Pyrobaculum spherical virus (isolate United States/Yellowstone)</name>
    <name type="common">PSV</name>
    <dbReference type="NCBI Taxonomy" id="654907"/>
    <lineage>
        <taxon>Viruses</taxon>
        <taxon>Viruses incertae sedis</taxon>
        <taxon>Globuloviridae</taxon>
        <taxon>Alphaglobulovirus</taxon>
        <taxon>Alphaglobulovirus obsidianense</taxon>
    </lineage>
</organism>
<dbReference type="Gene3D" id="1.10.10.10">
    <property type="entry name" value="Winged helix-like DNA-binding domain superfamily/Winged helix DNA-binding domain"/>
    <property type="match status" value="1"/>
</dbReference>
<sequence length="165" mass="19094">MPTGITERVKNRKKAVLELLADGCKSTSYIMRTLGTTHVEAYYVLKTLAREGCIREWKIGKSAVWCLNDDEYNNLVNTILREIQRIVESYNLKFVYPMRLYRLIQKDYKVLRLIAKLVPVDYRNAAILSFLNGALRMLYGEPYTKGEKTVYFVTKSGINQPQTTV</sequence>
<evidence type="ECO:0000313" key="3">
    <source>
        <dbReference type="Proteomes" id="UP000008777"/>
    </source>
</evidence>
<proteinExistence type="predicted"/>
<evidence type="ECO:0000313" key="2">
    <source>
        <dbReference type="EMBL" id="CAG25624.1"/>
    </source>
</evidence>
<keyword evidence="3" id="KW-1185">Reference proteome</keyword>
<dbReference type="SUPFAM" id="SSF46785">
    <property type="entry name" value="Winged helix' DNA-binding domain"/>
    <property type="match status" value="1"/>
</dbReference>
<dbReference type="InterPro" id="IPR036388">
    <property type="entry name" value="WH-like_DNA-bd_sf"/>
</dbReference>
<accession>Q6ZYJ8</accession>
<dbReference type="GeneID" id="4432020"/>
<dbReference type="RefSeq" id="YP_015526.1">
    <property type="nucleotide sequence ID" value="NC_005872.1"/>
</dbReference>
<dbReference type="InterPro" id="IPR055248">
    <property type="entry name" value="PSV_trans_reg_dom"/>
</dbReference>
<dbReference type="Proteomes" id="UP000008777">
    <property type="component" value="Segment"/>
</dbReference>
<reference evidence="2 3" key="1">
    <citation type="journal article" date="2004" name="Virology">
        <title>Morphology and genome organisation of the virus PSV of the hyperthermophilic archaeal genera Pyrobaculum and Thermoproteus: A novel virus family, the Globuloviridae.</title>
        <authorList>
            <person name="Haering M."/>
            <person name="Peng X."/>
            <person name="Bruegger K."/>
            <person name="Rachel R."/>
            <person name="Stetter K.O."/>
            <person name="Garrett R.A."/>
            <person name="Prangishvili D."/>
        </authorList>
    </citation>
    <scope>NUCLEOTIDE SEQUENCE [LARGE SCALE GENOMIC DNA]</scope>
    <source>
        <strain evidence="3">Isolate United States/Yellowstone</strain>
    </source>
</reference>
<dbReference type="KEGG" id="vg:4432020"/>
<organismHost>
    <name type="scientific">Pyrobaculum</name>
    <dbReference type="NCBI Taxonomy" id="2276"/>
</organismHost>
<protein>
    <recommendedName>
        <fullName evidence="1">PSV transcriptional regulator domain-containing protein</fullName>
    </recommendedName>
</protein>
<dbReference type="Pfam" id="PF22376">
    <property type="entry name" value="PSV_trans_reg_dom"/>
    <property type="match status" value="1"/>
</dbReference>